<evidence type="ECO:0000256" key="1">
    <source>
        <dbReference type="SAM" id="SignalP"/>
    </source>
</evidence>
<dbReference type="PROSITE" id="PS51257">
    <property type="entry name" value="PROKAR_LIPOPROTEIN"/>
    <property type="match status" value="1"/>
</dbReference>
<proteinExistence type="predicted"/>
<dbReference type="PATRIC" id="fig|1276257.3.peg.378"/>
<accession>W6AJ88</accession>
<keyword evidence="3" id="KW-1185">Reference proteome</keyword>
<protein>
    <recommendedName>
        <fullName evidence="4">Lipoprotein</fullName>
    </recommendedName>
</protein>
<dbReference type="KEGG" id="ssab:SSABA_v1c03700"/>
<keyword evidence="1" id="KW-0732">Signal</keyword>
<dbReference type="AlphaFoldDB" id="W6AJ88"/>
<reference evidence="2 3" key="1">
    <citation type="journal article" date="2014" name="Genome Biol. Evol.">
        <title>Molecular evolution of the substrate utilization strategies and putative virulence factors in mosquito-associated Spiroplasma species.</title>
        <authorList>
            <person name="Chang T.H."/>
            <person name="Lo W.S."/>
            <person name="Ku C."/>
            <person name="Chen L.L."/>
            <person name="Kuo C.H."/>
        </authorList>
    </citation>
    <scope>NUCLEOTIDE SEQUENCE [LARGE SCALE GENOMIC DNA]</scope>
    <source>
        <strain evidence="2">Ar-1343</strain>
    </source>
</reference>
<evidence type="ECO:0000313" key="2">
    <source>
        <dbReference type="EMBL" id="AHI53779.1"/>
    </source>
</evidence>
<sequence length="203" mass="23325">MKKIIKIIAGLFPVLTVTQSVTACTDKRIDVSDWLVDGNLGYVENLEQKTIIDSFTEKNPNTQKDVLSFLGNSYSGTLTVNPWLKSFYKGEIGINYHSKLAYKELGVDENIECQLNSFDDVCDVDLNILDPVNHPLSEEDNYKYFIHGSGFFNVEGPEIIEENQMLWHFSLKKENTSNLQDSYDIAFRWYDAFLFKLTILIGW</sequence>
<dbReference type="RefSeq" id="WP_025250915.1">
    <property type="nucleotide sequence ID" value="NZ_CP006934.1"/>
</dbReference>
<feature type="chain" id="PRO_5004877092" description="Lipoprotein" evidence="1">
    <location>
        <begin position="24"/>
        <end position="203"/>
    </location>
</feature>
<evidence type="ECO:0000313" key="3">
    <source>
        <dbReference type="Proteomes" id="UP000019265"/>
    </source>
</evidence>
<gene>
    <name evidence="2" type="ORF">SSABA_v1c03700</name>
</gene>
<dbReference type="EMBL" id="CP006934">
    <property type="protein sequence ID" value="AHI53779.1"/>
    <property type="molecule type" value="Genomic_DNA"/>
</dbReference>
<organism evidence="2 3">
    <name type="scientific">Spiroplasma sabaudiense Ar-1343</name>
    <dbReference type="NCBI Taxonomy" id="1276257"/>
    <lineage>
        <taxon>Bacteria</taxon>
        <taxon>Bacillati</taxon>
        <taxon>Mycoplasmatota</taxon>
        <taxon>Mollicutes</taxon>
        <taxon>Entomoplasmatales</taxon>
        <taxon>Spiroplasmataceae</taxon>
        <taxon>Spiroplasma</taxon>
    </lineage>
</organism>
<dbReference type="OrthoDB" id="390706at2"/>
<name>W6AJ88_9MOLU</name>
<dbReference type="HOGENOM" id="CLU_1348229_0_0_14"/>
<dbReference type="Proteomes" id="UP000019265">
    <property type="component" value="Chromosome"/>
</dbReference>
<feature type="signal peptide" evidence="1">
    <location>
        <begin position="1"/>
        <end position="23"/>
    </location>
</feature>
<evidence type="ECO:0008006" key="4">
    <source>
        <dbReference type="Google" id="ProtNLM"/>
    </source>
</evidence>
<dbReference type="STRING" id="1276257.SSABA_v1c03700"/>